<dbReference type="AlphaFoldDB" id="A0A167ZKU2"/>
<evidence type="ECO:0000313" key="2">
    <source>
        <dbReference type="Proteomes" id="UP000077164"/>
    </source>
</evidence>
<accession>A0A167ZKU2</accession>
<organism evidence="1 2">
    <name type="scientific">Flavobacterium fryxellicola</name>
    <dbReference type="NCBI Taxonomy" id="249352"/>
    <lineage>
        <taxon>Bacteria</taxon>
        <taxon>Pseudomonadati</taxon>
        <taxon>Bacteroidota</taxon>
        <taxon>Flavobacteriia</taxon>
        <taxon>Flavobacteriales</taxon>
        <taxon>Flavobacteriaceae</taxon>
        <taxon>Flavobacterium</taxon>
    </lineage>
</organism>
<name>A0A167ZKU2_9FLAO</name>
<dbReference type="EMBL" id="LVJE01000003">
    <property type="protein sequence ID" value="OAB30556.1"/>
    <property type="molecule type" value="Genomic_DNA"/>
</dbReference>
<dbReference type="STRING" id="249352.SAMN05444395_11135"/>
<reference evidence="1 2" key="1">
    <citation type="submission" date="2016-03" db="EMBL/GenBank/DDBJ databases">
        <title>Draft genome sequence of Flavobacterium fryxellicola DSM 16209.</title>
        <authorList>
            <person name="Shin S.-K."/>
            <person name="Yi H."/>
        </authorList>
    </citation>
    <scope>NUCLEOTIDE SEQUENCE [LARGE SCALE GENOMIC DNA]</scope>
    <source>
        <strain evidence="1 2">DSM 16209</strain>
    </source>
</reference>
<evidence type="ECO:0000313" key="1">
    <source>
        <dbReference type="EMBL" id="OAB30556.1"/>
    </source>
</evidence>
<dbReference type="Proteomes" id="UP000077164">
    <property type="component" value="Unassembled WGS sequence"/>
</dbReference>
<sequence length="94" mass="10693">MHTTTTLTTAPFEQGFLNLSNQFIDLVGNHLEPITIYLGNNREPIPGTLYTANPINTPRIRGGNTMSEWFLQNCEVRQILNVSIINPVTFWVYL</sequence>
<dbReference type="RefSeq" id="WP_066076161.1">
    <property type="nucleotide sequence ID" value="NZ_FRDK01000011.1"/>
</dbReference>
<protein>
    <submittedName>
        <fullName evidence="1">Uncharacterized protein</fullName>
    </submittedName>
</protein>
<gene>
    <name evidence="1" type="ORF">FBFR_01800</name>
</gene>
<comment type="caution">
    <text evidence="1">The sequence shown here is derived from an EMBL/GenBank/DDBJ whole genome shotgun (WGS) entry which is preliminary data.</text>
</comment>
<keyword evidence="2" id="KW-1185">Reference proteome</keyword>
<proteinExistence type="predicted"/>